<accession>A0A4R6UD22</accession>
<name>A0A4R6UD22_9BACI</name>
<dbReference type="EMBL" id="SNYJ01000001">
    <property type="protein sequence ID" value="TDQ43033.1"/>
    <property type="molecule type" value="Genomic_DNA"/>
</dbReference>
<reference evidence="1 2" key="1">
    <citation type="submission" date="2019-03" db="EMBL/GenBank/DDBJ databases">
        <title>Genomic Encyclopedia of Type Strains, Phase IV (KMG-IV): sequencing the most valuable type-strain genomes for metagenomic binning, comparative biology and taxonomic classification.</title>
        <authorList>
            <person name="Goeker M."/>
        </authorList>
    </citation>
    <scope>NUCLEOTIDE SEQUENCE [LARGE SCALE GENOMIC DNA]</scope>
    <source>
        <strain evidence="1 2">DSM 28697</strain>
    </source>
</reference>
<dbReference type="Proteomes" id="UP000295632">
    <property type="component" value="Unassembled WGS sequence"/>
</dbReference>
<gene>
    <name evidence="1" type="ORF">EV213_101465</name>
</gene>
<dbReference type="AlphaFoldDB" id="A0A4R6UD22"/>
<sequence length="60" mass="6763">MAVFKTVGDYLEFDEEESSIPVSDPFTATIATDLDLVFLADDWNLPPIQIAREMTSRVIK</sequence>
<proteinExistence type="predicted"/>
<protein>
    <submittedName>
        <fullName evidence="1">Uncharacterized protein</fullName>
    </submittedName>
</protein>
<keyword evidence="2" id="KW-1185">Reference proteome</keyword>
<dbReference type="RefSeq" id="WP_133578844.1">
    <property type="nucleotide sequence ID" value="NZ_SNYJ01000001.1"/>
</dbReference>
<evidence type="ECO:0000313" key="2">
    <source>
        <dbReference type="Proteomes" id="UP000295632"/>
    </source>
</evidence>
<evidence type="ECO:0000313" key="1">
    <source>
        <dbReference type="EMBL" id="TDQ43033.1"/>
    </source>
</evidence>
<organism evidence="1 2">
    <name type="scientific">Aureibacillus halotolerans</name>
    <dbReference type="NCBI Taxonomy" id="1508390"/>
    <lineage>
        <taxon>Bacteria</taxon>
        <taxon>Bacillati</taxon>
        <taxon>Bacillota</taxon>
        <taxon>Bacilli</taxon>
        <taxon>Bacillales</taxon>
        <taxon>Bacillaceae</taxon>
        <taxon>Aureibacillus</taxon>
    </lineage>
</organism>
<comment type="caution">
    <text evidence="1">The sequence shown here is derived from an EMBL/GenBank/DDBJ whole genome shotgun (WGS) entry which is preliminary data.</text>
</comment>